<dbReference type="EMBL" id="JAIVFP010000003">
    <property type="protein sequence ID" value="MCI4685032.1"/>
    <property type="molecule type" value="Genomic_DNA"/>
</dbReference>
<proteinExistence type="predicted"/>
<organism evidence="1 2">
    <name type="scientific">Candidatus Rhodoblastus alkanivorans</name>
    <dbReference type="NCBI Taxonomy" id="2954117"/>
    <lineage>
        <taxon>Bacteria</taxon>
        <taxon>Pseudomonadati</taxon>
        <taxon>Pseudomonadota</taxon>
        <taxon>Alphaproteobacteria</taxon>
        <taxon>Hyphomicrobiales</taxon>
        <taxon>Rhodoblastaceae</taxon>
        <taxon>Rhodoblastus</taxon>
    </lineage>
</organism>
<sequence length="141" mass="15214">MNIKDINDLHDNVLNAVKATKRKVANGVDGTEALGSLYADIEQLLEEAPATVTSFMAEAKAGYGQELGFRRAIDRAIGMVIPDADWARMDAKALDVIGAASILDLWKKDIDEEVATALTIPYEKNAGSLAWACTPESKYTA</sequence>
<protein>
    <submittedName>
        <fullName evidence="1">Uncharacterized protein</fullName>
    </submittedName>
</protein>
<evidence type="ECO:0000313" key="2">
    <source>
        <dbReference type="Proteomes" id="UP001139104"/>
    </source>
</evidence>
<comment type="caution">
    <text evidence="1">The sequence shown here is derived from an EMBL/GenBank/DDBJ whole genome shotgun (WGS) entry which is preliminary data.</text>
</comment>
<accession>A0ABS9ZBS5</accession>
<gene>
    <name evidence="1" type="ORF">K2U94_20105</name>
</gene>
<name>A0ABS9ZBS5_9HYPH</name>
<dbReference type="Proteomes" id="UP001139104">
    <property type="component" value="Unassembled WGS sequence"/>
</dbReference>
<dbReference type="RefSeq" id="WP_243069058.1">
    <property type="nucleotide sequence ID" value="NZ_JAIVFK010000058.1"/>
</dbReference>
<evidence type="ECO:0000313" key="1">
    <source>
        <dbReference type="EMBL" id="MCI4685032.1"/>
    </source>
</evidence>
<keyword evidence="2" id="KW-1185">Reference proteome</keyword>
<reference evidence="1" key="1">
    <citation type="journal article" date="2022" name="ISME J.">
        <title>Identification of active gaseous-alkane degraders at natural gas seeps.</title>
        <authorList>
            <person name="Farhan Ul Haque M."/>
            <person name="Hernandez M."/>
            <person name="Crombie A.T."/>
            <person name="Murrell J.C."/>
        </authorList>
    </citation>
    <scope>NUCLEOTIDE SEQUENCE</scope>
    <source>
        <strain evidence="1">PC2</strain>
    </source>
</reference>